<feature type="transmembrane region" description="Helical" evidence="11">
    <location>
        <begin position="137"/>
        <end position="156"/>
    </location>
</feature>
<feature type="transmembrane region" description="Helical" evidence="11">
    <location>
        <begin position="217"/>
        <end position="238"/>
    </location>
</feature>
<evidence type="ECO:0000256" key="1">
    <source>
        <dbReference type="ARBA" id="ARBA00004141"/>
    </source>
</evidence>
<evidence type="ECO:0000256" key="9">
    <source>
        <dbReference type="PIRNR" id="PIRNR017209"/>
    </source>
</evidence>
<accession>A0A438ETJ6</accession>
<evidence type="ECO:0000256" key="11">
    <source>
        <dbReference type="SAM" id="Phobius"/>
    </source>
</evidence>
<reference evidence="13 14" key="1">
    <citation type="journal article" date="2018" name="PLoS Genet.">
        <title>Population sequencing reveals clonal diversity and ancestral inbreeding in the grapevine cultivar Chardonnay.</title>
        <authorList>
            <person name="Roach M.J."/>
            <person name="Johnson D.L."/>
            <person name="Bohlmann J."/>
            <person name="van Vuuren H.J."/>
            <person name="Jones S.J."/>
            <person name="Pretorius I.S."/>
            <person name="Schmidt S.A."/>
            <person name="Borneman A.R."/>
        </authorList>
    </citation>
    <scope>NUCLEOTIDE SEQUENCE [LARGE SCALE GENOMIC DNA]</scope>
    <source>
        <strain evidence="14">cv. Chardonnay</strain>
        <tissue evidence="13">Leaf</tissue>
    </source>
</reference>
<comment type="caution">
    <text evidence="13">The sequence shown here is derived from an EMBL/GenBank/DDBJ whole genome shotgun (WGS) entry which is preliminary data.</text>
</comment>
<feature type="region of interest" description="Disordered" evidence="10">
    <location>
        <begin position="95"/>
        <end position="115"/>
    </location>
</feature>
<dbReference type="InterPro" id="IPR023408">
    <property type="entry name" value="MscS_beta-dom_sf"/>
</dbReference>
<organism evidence="13 14">
    <name type="scientific">Vitis vinifera</name>
    <name type="common">Grape</name>
    <dbReference type="NCBI Taxonomy" id="29760"/>
    <lineage>
        <taxon>Eukaryota</taxon>
        <taxon>Viridiplantae</taxon>
        <taxon>Streptophyta</taxon>
        <taxon>Embryophyta</taxon>
        <taxon>Tracheophyta</taxon>
        <taxon>Spermatophyta</taxon>
        <taxon>Magnoliopsida</taxon>
        <taxon>eudicotyledons</taxon>
        <taxon>Gunneridae</taxon>
        <taxon>Pentapetalae</taxon>
        <taxon>rosids</taxon>
        <taxon>Vitales</taxon>
        <taxon>Vitaceae</taxon>
        <taxon>Viteae</taxon>
        <taxon>Vitis</taxon>
    </lineage>
</organism>
<comment type="similarity">
    <text evidence="2 9">Belongs to the MscS (TC 1.A.23) family.</text>
</comment>
<dbReference type="Pfam" id="PF00924">
    <property type="entry name" value="MS_channel_2nd"/>
    <property type="match status" value="1"/>
</dbReference>
<dbReference type="AlphaFoldDB" id="A0A438ETJ6"/>
<protein>
    <recommendedName>
        <fullName evidence="9">Mechanosensitive ion channel protein</fullName>
    </recommendedName>
</protein>
<evidence type="ECO:0000256" key="5">
    <source>
        <dbReference type="ARBA" id="ARBA00022989"/>
    </source>
</evidence>
<dbReference type="InterPro" id="IPR016688">
    <property type="entry name" value="MscS-like_plants/fungi"/>
</dbReference>
<name>A0A438ETJ6_VITVI</name>
<dbReference type="GO" id="GO:0008381">
    <property type="term" value="F:mechanosensitive monoatomic ion channel activity"/>
    <property type="evidence" value="ECO:0007669"/>
    <property type="project" value="UniProtKB-ARBA"/>
</dbReference>
<dbReference type="Gene3D" id="2.30.30.60">
    <property type="match status" value="1"/>
</dbReference>
<dbReference type="PANTHER" id="PTHR31618">
    <property type="entry name" value="MECHANOSENSITIVE ION CHANNEL PROTEIN 5"/>
    <property type="match status" value="1"/>
</dbReference>
<dbReference type="PANTHER" id="PTHR31618:SF1">
    <property type="entry name" value="EF-HAND DOMAIN-CONTAINING PROTEIN"/>
    <property type="match status" value="1"/>
</dbReference>
<dbReference type="InterPro" id="IPR006685">
    <property type="entry name" value="MscS_channel_2nd"/>
</dbReference>
<keyword evidence="4 11" id="KW-0812">Transmembrane</keyword>
<keyword evidence="7 9" id="KW-0472">Membrane</keyword>
<sequence length="743" mass="84408">MSSLYQSLLDRTQDNHMARSIDSGNWEGVSVKIDDGNLHLPPNEVSLRAKALTEERDELTKSGPSMGHESRRRLEDVLVSTSILSSWGHSRRVRGATQSRLMDPPSSLLRKNDDEEDDMDEDMLEDYALNKCSVLTMAEWVSLVLVIAALFCSRSIPALRKQILWDLALWKWEVMGLVIICGGLVSDWGVRLSVHLMERNFLLRKRVLYFVYGLRRVVRNCLWLVLVLIVWECIFYQKVEMETHSKALPYVTKVLVCLLVSTLIWLIKIILVKALASSFHMNTFFDEIQELLVKQYVINKLLKAKDEKPGNFGADILGTKSGGPGSKKDSEISIDHLDKLSRRNVSAWNMKILMDKVHYRGLSTLDELILHLGIGNECPLEEKNGCRATKAAEKILKDIAASDPQYIYLGDLVRFMSESDAKKTMECIGGKAECDKISKATLKNWVQSMLLYCWGRALSPGVKSLVHMQDYPEFSENVLMPSVDRPGTSIVSAIKEGRKLASSLNDTKTAVDELHRMLDVFVAVLVAIICLLILGVPITHFLLFISSQLLLVVFVFGNTCKTTFEAIIFLFVMHPYDVGDRCEIDGIQVVVEEMNILTTVFLRSDNQMVIYPNSVLATKPICNYKRSMDIVEAIAFCIHISTPVKKIATFKEKIKRYVERKSDHWYPDPMIIIKDVEELNKLKMAVYLTHTMNGQNSVEIFTRRSLLVEEMIKVFRELEIEYRMLPLDVNIRTMPGLVSLAAS</sequence>
<gene>
    <name evidence="13" type="primary">MSL8_1</name>
    <name evidence="13" type="ORF">CK203_077650</name>
</gene>
<evidence type="ECO:0000256" key="6">
    <source>
        <dbReference type="ARBA" id="ARBA00023065"/>
    </source>
</evidence>
<dbReference type="InterPro" id="IPR010920">
    <property type="entry name" value="LSM_dom_sf"/>
</dbReference>
<keyword evidence="6" id="KW-0406">Ion transport</keyword>
<evidence type="ECO:0000256" key="3">
    <source>
        <dbReference type="ARBA" id="ARBA00022448"/>
    </source>
</evidence>
<evidence type="ECO:0000313" key="14">
    <source>
        <dbReference type="Proteomes" id="UP000288805"/>
    </source>
</evidence>
<feature type="transmembrane region" description="Helical" evidence="11">
    <location>
        <begin position="176"/>
        <end position="196"/>
    </location>
</feature>
<evidence type="ECO:0000256" key="2">
    <source>
        <dbReference type="ARBA" id="ARBA00008017"/>
    </source>
</evidence>
<dbReference type="FunFam" id="2.30.30.60:FF:000003">
    <property type="entry name" value="Predicted mechanosensitive ion channel"/>
    <property type="match status" value="1"/>
</dbReference>
<evidence type="ECO:0000313" key="13">
    <source>
        <dbReference type="EMBL" id="RVW51043.1"/>
    </source>
</evidence>
<feature type="transmembrane region" description="Helical" evidence="11">
    <location>
        <begin position="549"/>
        <end position="572"/>
    </location>
</feature>
<evidence type="ECO:0000256" key="8">
    <source>
        <dbReference type="ARBA" id="ARBA00023303"/>
    </source>
</evidence>
<dbReference type="SUPFAM" id="SSF50182">
    <property type="entry name" value="Sm-like ribonucleoproteins"/>
    <property type="match status" value="1"/>
</dbReference>
<keyword evidence="8" id="KW-0407">Ion channel</keyword>
<dbReference type="GO" id="GO:0005886">
    <property type="term" value="C:plasma membrane"/>
    <property type="evidence" value="ECO:0007669"/>
    <property type="project" value="UniProtKB-UniRule"/>
</dbReference>
<feature type="transmembrane region" description="Helical" evidence="11">
    <location>
        <begin position="520"/>
        <end position="543"/>
    </location>
</feature>
<proteinExistence type="inferred from homology"/>
<feature type="domain" description="Mechanosensitive ion channel MscS" evidence="12">
    <location>
        <begin position="568"/>
        <end position="626"/>
    </location>
</feature>
<dbReference type="PIRSF" id="PIRSF017209">
    <property type="entry name" value="Memb_At2g17000_prd"/>
    <property type="match status" value="1"/>
</dbReference>
<dbReference type="Proteomes" id="UP000288805">
    <property type="component" value="Unassembled WGS sequence"/>
</dbReference>
<keyword evidence="3" id="KW-0813">Transport</keyword>
<keyword evidence="5 11" id="KW-1133">Transmembrane helix</keyword>
<evidence type="ECO:0000259" key="12">
    <source>
        <dbReference type="Pfam" id="PF00924"/>
    </source>
</evidence>
<dbReference type="EMBL" id="QGNW01001188">
    <property type="protein sequence ID" value="RVW51043.1"/>
    <property type="molecule type" value="Genomic_DNA"/>
</dbReference>
<comment type="subcellular location">
    <subcellularLocation>
        <location evidence="1">Membrane</location>
        <topology evidence="1">Multi-pass membrane protein</topology>
    </subcellularLocation>
</comment>
<evidence type="ECO:0000256" key="4">
    <source>
        <dbReference type="ARBA" id="ARBA00022692"/>
    </source>
</evidence>
<dbReference type="GO" id="GO:0050982">
    <property type="term" value="P:detection of mechanical stimulus"/>
    <property type="evidence" value="ECO:0007669"/>
    <property type="project" value="UniProtKB-ARBA"/>
</dbReference>
<feature type="transmembrane region" description="Helical" evidence="11">
    <location>
        <begin position="250"/>
        <end position="271"/>
    </location>
</feature>
<evidence type="ECO:0000256" key="10">
    <source>
        <dbReference type="SAM" id="MobiDB-lite"/>
    </source>
</evidence>
<evidence type="ECO:0000256" key="7">
    <source>
        <dbReference type="ARBA" id="ARBA00023136"/>
    </source>
</evidence>